<keyword evidence="5" id="KW-0812">Transmembrane</keyword>
<evidence type="ECO:0000256" key="3">
    <source>
        <dbReference type="ARBA" id="ARBA00022801"/>
    </source>
</evidence>
<dbReference type="Gene3D" id="3.90.226.10">
    <property type="entry name" value="2-enoyl-CoA Hydratase, Chain A, domain 1"/>
    <property type="match status" value="1"/>
</dbReference>
<evidence type="ECO:0000256" key="4">
    <source>
        <dbReference type="ARBA" id="ARBA00022825"/>
    </source>
</evidence>
<keyword evidence="3" id="KW-0378">Hydrolase</keyword>
<keyword evidence="4" id="KW-0720">Serine protease</keyword>
<feature type="domain" description="Peptidase S49" evidence="6">
    <location>
        <begin position="108"/>
        <end position="259"/>
    </location>
</feature>
<dbReference type="InterPro" id="IPR029045">
    <property type="entry name" value="ClpP/crotonase-like_dom_sf"/>
</dbReference>
<organism evidence="7 8">
    <name type="scientific">Methylobacterium brachiatum</name>
    <dbReference type="NCBI Taxonomy" id="269660"/>
    <lineage>
        <taxon>Bacteria</taxon>
        <taxon>Pseudomonadati</taxon>
        <taxon>Pseudomonadota</taxon>
        <taxon>Alphaproteobacteria</taxon>
        <taxon>Hyphomicrobiales</taxon>
        <taxon>Methylobacteriaceae</taxon>
        <taxon>Methylobacterium</taxon>
    </lineage>
</organism>
<keyword evidence="2" id="KW-0645">Protease</keyword>
<dbReference type="Gene3D" id="6.20.330.10">
    <property type="match status" value="1"/>
</dbReference>
<gene>
    <name evidence="7" type="primary">sppA</name>
    <name evidence="7" type="ORF">ABS770_06615</name>
</gene>
<dbReference type="InterPro" id="IPR047272">
    <property type="entry name" value="S49_SppA_C"/>
</dbReference>
<dbReference type="Pfam" id="PF01343">
    <property type="entry name" value="Peptidase_S49"/>
    <property type="match status" value="1"/>
</dbReference>
<keyword evidence="8" id="KW-1185">Reference proteome</keyword>
<dbReference type="SUPFAM" id="SSF52096">
    <property type="entry name" value="ClpP/crotonase"/>
    <property type="match status" value="1"/>
</dbReference>
<evidence type="ECO:0000313" key="8">
    <source>
        <dbReference type="Proteomes" id="UP001432995"/>
    </source>
</evidence>
<dbReference type="PANTHER" id="PTHR42987:SF6">
    <property type="entry name" value="PROTEINASE IV"/>
    <property type="match status" value="1"/>
</dbReference>
<dbReference type="CDD" id="cd07023">
    <property type="entry name" value="S49_Sppa_N_C"/>
    <property type="match status" value="1"/>
</dbReference>
<keyword evidence="5" id="KW-0472">Membrane</keyword>
<dbReference type="EMBL" id="JBELQD010000004">
    <property type="protein sequence ID" value="MER2287925.1"/>
    <property type="molecule type" value="Genomic_DNA"/>
</dbReference>
<dbReference type="Proteomes" id="UP001432995">
    <property type="component" value="Unassembled WGS sequence"/>
</dbReference>
<comment type="caution">
    <text evidence="7">The sequence shown here is derived from an EMBL/GenBank/DDBJ whole genome shotgun (WGS) entry which is preliminary data.</text>
</comment>
<evidence type="ECO:0000259" key="6">
    <source>
        <dbReference type="Pfam" id="PF01343"/>
    </source>
</evidence>
<keyword evidence="5" id="KW-1133">Transmembrane helix</keyword>
<dbReference type="NCBIfam" id="TIGR00706">
    <property type="entry name" value="SppA_dom"/>
    <property type="match status" value="1"/>
</dbReference>
<accession>A0ABV1QZD4</accession>
<dbReference type="PANTHER" id="PTHR42987">
    <property type="entry name" value="PEPTIDASE S49"/>
    <property type="match status" value="1"/>
</dbReference>
<dbReference type="RefSeq" id="WP_007559928.1">
    <property type="nucleotide sequence ID" value="NZ_CP033231.1"/>
</dbReference>
<evidence type="ECO:0000256" key="5">
    <source>
        <dbReference type="SAM" id="Phobius"/>
    </source>
</evidence>
<comment type="similarity">
    <text evidence="1">Belongs to the peptidase S49 family.</text>
</comment>
<sequence length="320" mass="33626">MAADAELLIDRRRLRRRLSLWRVLGIGGLIVAVGALGYRVRTGPDGAFAVRPQIARISVSGFIAGSESTAKLMKRVGESDAVKGVIVSINSPGGTTTGSEEIFRNLRALAAKKPLVAFVDGTAASGAYITAIAADHIVARETSLVGSIGVLFQYPDLSGLLDKVGVKVESVKSSPLKAEPSGFTPTTPEARAALAAVVGDTYAWFKGLVAERRGMDPGQLAVVSDGRVFSGRQSVPLKLVDELGGERQAVAWLEKDRGVPKDLPIKDWKPSKESDFSLWSAAGIGADLLGFDGLAGRLRAVGTQAETAGGGLLVLWRPEP</sequence>
<evidence type="ECO:0000313" key="7">
    <source>
        <dbReference type="EMBL" id="MER2287925.1"/>
    </source>
</evidence>
<protein>
    <submittedName>
        <fullName evidence="7">Signal peptide peptidase SppA</fullName>
    </submittedName>
</protein>
<evidence type="ECO:0000256" key="2">
    <source>
        <dbReference type="ARBA" id="ARBA00022670"/>
    </source>
</evidence>
<dbReference type="InterPro" id="IPR002142">
    <property type="entry name" value="Peptidase_S49"/>
</dbReference>
<reference evidence="7" key="1">
    <citation type="submission" date="2024-06" db="EMBL/GenBank/DDBJ databases">
        <authorList>
            <person name="Campbell A.G."/>
        </authorList>
    </citation>
    <scope>NUCLEOTIDE SEQUENCE</scope>
    <source>
        <strain evidence="7">EM17</strain>
    </source>
</reference>
<dbReference type="GeneID" id="90830576"/>
<proteinExistence type="inferred from homology"/>
<evidence type="ECO:0000256" key="1">
    <source>
        <dbReference type="ARBA" id="ARBA00008683"/>
    </source>
</evidence>
<dbReference type="InterPro" id="IPR004635">
    <property type="entry name" value="Pept_S49_SppA"/>
</dbReference>
<name>A0ABV1QZD4_9HYPH</name>
<feature type="transmembrane region" description="Helical" evidence="5">
    <location>
        <begin position="20"/>
        <end position="38"/>
    </location>
</feature>